<feature type="region of interest" description="Disordered" evidence="1">
    <location>
        <begin position="1"/>
        <end position="127"/>
    </location>
</feature>
<dbReference type="EMBL" id="JBBXMP010000091">
    <property type="protein sequence ID" value="KAL0062951.1"/>
    <property type="molecule type" value="Genomic_DNA"/>
</dbReference>
<protein>
    <recommendedName>
        <fullName evidence="2">CxC2-like cysteine cluster KDZ transposase-associated domain-containing protein</fullName>
    </recommendedName>
</protein>
<feature type="compositionally biased region" description="Basic residues" evidence="1">
    <location>
        <begin position="1"/>
        <end position="20"/>
    </location>
</feature>
<sequence length="748" mass="84529">MAKKRTTVAHAKKIAKQKRYAAKDSDKTSSTEQTTMKMTTYFTDTGQTEVSEMDLSPSRKRQRVLHGNGEPESSTSTWAASPAEPATATLTNMGPPESTFTGLESTAAEDGWEDEPAAEGGKPKKLPQGASVVMAPLLERLEDIQNSYLAQHYDPRISEQCPCSSGDLRLFRCKQCWLGGVCCQKCLVAQHAMQPFHNVERWNGKFFEACHLGDLGAHIYLGHHGEHCPESNPDKYSWLTLVHITGIHEIFVDYCFCEGSVSHFQQLLDCRFFPGTVELPRTVFSFKLLQDFHIHTLTSKKSAHHYYNAIQRKTDPVLTHRTKGSTAIHCPACPEPGFNVSVDEILAAKPEERHKYMRFFAIDRCHSAQRLKKRDDPDDVALNAGSGYFAPRAPFHEYVSKQTGEPNNILKFKNAIVTVGMICTRHGLFQPNGIVNMDKGEGYHLADWIIYHVFLNYPGLRWLFGSYDLWCIWIKNFLKRLEKNGEFFNDKELLNLLELVVGAIPQGHIDGHGDDCKKKYHYAYTKFVAMTIGELVETPWAVEKLTGASTQHMNDGHRHDTLDDFHVFWNWLKVQKLGLFLKLKWAKAGHMLSQMVRPHKVLTLGFSCYHRMAVAQKIPSFNGRISEQMTEEKTRVASREGMDGVTDLLVTGINLDSKRGKVVYLASLKNPPKDKLKKLNTARERLLKEACSFRELLASYFPLLVPLLQSQAKEVDTGRPELSELPLPSTLSEKERDTCGLKVAGEIE</sequence>
<feature type="compositionally biased region" description="Low complexity" evidence="1">
    <location>
        <begin position="30"/>
        <end position="45"/>
    </location>
</feature>
<dbReference type="Proteomes" id="UP001437256">
    <property type="component" value="Unassembled WGS sequence"/>
</dbReference>
<accession>A0ABR2ZMZ9</accession>
<keyword evidence="4" id="KW-1185">Reference proteome</keyword>
<name>A0ABR2ZMZ9_9AGAR</name>
<dbReference type="Pfam" id="PF18758">
    <property type="entry name" value="KDZ"/>
    <property type="match status" value="1"/>
</dbReference>
<evidence type="ECO:0000256" key="1">
    <source>
        <dbReference type="SAM" id="MobiDB-lite"/>
    </source>
</evidence>
<feature type="domain" description="CxC2-like cysteine cluster KDZ transposase-associated" evidence="2">
    <location>
        <begin position="212"/>
        <end position="316"/>
    </location>
</feature>
<organism evidence="3 4">
    <name type="scientific">Marasmius tenuissimus</name>
    <dbReference type="NCBI Taxonomy" id="585030"/>
    <lineage>
        <taxon>Eukaryota</taxon>
        <taxon>Fungi</taxon>
        <taxon>Dikarya</taxon>
        <taxon>Basidiomycota</taxon>
        <taxon>Agaricomycotina</taxon>
        <taxon>Agaricomycetes</taxon>
        <taxon>Agaricomycetidae</taxon>
        <taxon>Agaricales</taxon>
        <taxon>Marasmiineae</taxon>
        <taxon>Marasmiaceae</taxon>
        <taxon>Marasmius</taxon>
    </lineage>
</organism>
<dbReference type="InterPro" id="IPR041457">
    <property type="entry name" value="CxC2_KDZ-assoc"/>
</dbReference>
<dbReference type="Pfam" id="PF18803">
    <property type="entry name" value="CxC2"/>
    <property type="match status" value="1"/>
</dbReference>
<dbReference type="InterPro" id="IPR040521">
    <property type="entry name" value="KDZ"/>
</dbReference>
<evidence type="ECO:0000259" key="2">
    <source>
        <dbReference type="Pfam" id="PF18803"/>
    </source>
</evidence>
<proteinExistence type="predicted"/>
<evidence type="ECO:0000313" key="3">
    <source>
        <dbReference type="EMBL" id="KAL0062951.1"/>
    </source>
</evidence>
<comment type="caution">
    <text evidence="3">The sequence shown here is derived from an EMBL/GenBank/DDBJ whole genome shotgun (WGS) entry which is preliminary data.</text>
</comment>
<evidence type="ECO:0000313" key="4">
    <source>
        <dbReference type="Proteomes" id="UP001437256"/>
    </source>
</evidence>
<reference evidence="3 4" key="1">
    <citation type="submission" date="2024-05" db="EMBL/GenBank/DDBJ databases">
        <title>A draft genome resource for the thread blight pathogen Marasmius tenuissimus strain MS-2.</title>
        <authorList>
            <person name="Yulfo-Soto G.E."/>
            <person name="Baruah I.K."/>
            <person name="Amoako-Attah I."/>
            <person name="Bukari Y."/>
            <person name="Meinhardt L.W."/>
            <person name="Bailey B.A."/>
            <person name="Cohen S.P."/>
        </authorList>
    </citation>
    <scope>NUCLEOTIDE SEQUENCE [LARGE SCALE GENOMIC DNA]</scope>
    <source>
        <strain evidence="3 4">MS-2</strain>
    </source>
</reference>
<feature type="compositionally biased region" description="Polar residues" evidence="1">
    <location>
        <begin position="88"/>
        <end position="104"/>
    </location>
</feature>
<gene>
    <name evidence="3" type="ORF">AAF712_010172</name>
</gene>